<dbReference type="NCBIfam" id="NF006670">
    <property type="entry name" value="PRK09218.1"/>
    <property type="match status" value="1"/>
</dbReference>
<dbReference type="SUPFAM" id="SSF56420">
    <property type="entry name" value="Peptide deformylase"/>
    <property type="match status" value="1"/>
</dbReference>
<reference evidence="3 4" key="1">
    <citation type="journal article" date="2015" name="Genome Announc.">
        <title>Expanding the biotechnology potential of lactobacilli through comparative genomics of 213 strains and associated genera.</title>
        <authorList>
            <person name="Sun Z."/>
            <person name="Harris H.M."/>
            <person name="McCann A."/>
            <person name="Guo C."/>
            <person name="Argimon S."/>
            <person name="Zhang W."/>
            <person name="Yang X."/>
            <person name="Jeffery I.B."/>
            <person name="Cooney J.C."/>
            <person name="Kagawa T.F."/>
            <person name="Liu W."/>
            <person name="Song Y."/>
            <person name="Salvetti E."/>
            <person name="Wrobel A."/>
            <person name="Rasinkangas P."/>
            <person name="Parkhill J."/>
            <person name="Rea M.C."/>
            <person name="O'Sullivan O."/>
            <person name="Ritari J."/>
            <person name="Douillard F.P."/>
            <person name="Paul Ross R."/>
            <person name="Yang R."/>
            <person name="Briner A.E."/>
            <person name="Felis G.E."/>
            <person name="de Vos W.M."/>
            <person name="Barrangou R."/>
            <person name="Klaenhammer T.R."/>
            <person name="Caufield P.W."/>
            <person name="Cui Y."/>
            <person name="Zhang H."/>
            <person name="O'Toole P.W."/>
        </authorList>
    </citation>
    <scope>NUCLEOTIDE SEQUENCE [LARGE SCALE GENOMIC DNA]</scope>
    <source>
        <strain evidence="3 4">DSM 18001</strain>
    </source>
</reference>
<keyword evidence="4" id="KW-1185">Reference proteome</keyword>
<comment type="caution">
    <text evidence="3">The sequence shown here is derived from an EMBL/GenBank/DDBJ whole genome shotgun (WGS) entry which is preliminary data.</text>
</comment>
<dbReference type="PRINTS" id="PR01576">
    <property type="entry name" value="PDEFORMYLASE"/>
</dbReference>
<feature type="binding site" evidence="2">
    <location>
        <position position="130"/>
    </location>
    <ligand>
        <name>Fe cation</name>
        <dbReference type="ChEBI" id="CHEBI:24875"/>
    </ligand>
</feature>
<dbReference type="Pfam" id="PF01327">
    <property type="entry name" value="Pep_deformylase"/>
    <property type="match status" value="1"/>
</dbReference>
<dbReference type="EC" id="3.5.1.88" evidence="2"/>
<evidence type="ECO:0000256" key="1">
    <source>
        <dbReference type="ARBA" id="ARBA00010759"/>
    </source>
</evidence>
<dbReference type="AlphaFoldDB" id="A0A0R2KW82"/>
<feature type="binding site" evidence="2">
    <location>
        <position position="126"/>
    </location>
    <ligand>
        <name>Fe cation</name>
        <dbReference type="ChEBI" id="CHEBI:24875"/>
    </ligand>
</feature>
<keyword evidence="2" id="KW-0648">Protein biosynthesis</keyword>
<dbReference type="STRING" id="331679.IV81_GL000261"/>
<accession>A0A0R2KW82</accession>
<evidence type="ECO:0000313" key="4">
    <source>
        <dbReference type="Proteomes" id="UP000051859"/>
    </source>
</evidence>
<dbReference type="PANTHER" id="PTHR10458">
    <property type="entry name" value="PEPTIDE DEFORMYLASE"/>
    <property type="match status" value="1"/>
</dbReference>
<comment type="cofactor">
    <cofactor evidence="2">
        <name>Fe(2+)</name>
        <dbReference type="ChEBI" id="CHEBI:29033"/>
    </cofactor>
    <text evidence="2">Binds 1 Fe(2+) ion.</text>
</comment>
<dbReference type="PIRSF" id="PIRSF004749">
    <property type="entry name" value="Pep_def"/>
    <property type="match status" value="1"/>
</dbReference>
<protein>
    <recommendedName>
        <fullName evidence="2">Peptide deformylase</fullName>
        <shortName evidence="2">PDF</shortName>
        <ecNumber evidence="2">3.5.1.88</ecNumber>
    </recommendedName>
    <alternativeName>
        <fullName evidence="2">Polypeptide deformylase</fullName>
    </alternativeName>
</protein>
<keyword evidence="2" id="KW-0408">Iron</keyword>
<comment type="similarity">
    <text evidence="1 2">Belongs to the polypeptide deformylase family.</text>
</comment>
<dbReference type="GO" id="GO:0006412">
    <property type="term" value="P:translation"/>
    <property type="evidence" value="ECO:0007669"/>
    <property type="project" value="UniProtKB-UniRule"/>
</dbReference>
<feature type="binding site" evidence="2">
    <location>
        <position position="85"/>
    </location>
    <ligand>
        <name>Fe cation</name>
        <dbReference type="ChEBI" id="CHEBI:24875"/>
    </ligand>
</feature>
<dbReference type="Gene3D" id="3.90.45.10">
    <property type="entry name" value="Peptide deformylase"/>
    <property type="match status" value="1"/>
</dbReference>
<dbReference type="InterPro" id="IPR023635">
    <property type="entry name" value="Peptide_deformylase"/>
</dbReference>
<keyword evidence="2" id="KW-0378">Hydrolase</keyword>
<gene>
    <name evidence="2" type="primary">def</name>
    <name evidence="3" type="ORF">IV81_GL000261</name>
</gene>
<dbReference type="EMBL" id="JQBX01000010">
    <property type="protein sequence ID" value="KRN93855.1"/>
    <property type="molecule type" value="Genomic_DNA"/>
</dbReference>
<dbReference type="PANTHER" id="PTHR10458:SF22">
    <property type="entry name" value="PEPTIDE DEFORMYLASE"/>
    <property type="match status" value="1"/>
</dbReference>
<dbReference type="PATRIC" id="fig|331679.3.peg.267"/>
<dbReference type="RefSeq" id="WP_057803205.1">
    <property type="nucleotide sequence ID" value="NZ_JQBX01000010.1"/>
</dbReference>
<keyword evidence="2" id="KW-0479">Metal-binding</keyword>
<dbReference type="GO" id="GO:0042586">
    <property type="term" value="F:peptide deformylase activity"/>
    <property type="evidence" value="ECO:0007669"/>
    <property type="project" value="UniProtKB-UniRule"/>
</dbReference>
<proteinExistence type="inferred from homology"/>
<sequence length="136" mass="15342">MIKPIIRDQQFLKIKSKPATKSDFATITDLMDTLRANSDRGVGMAANMIGVSKRVIAVEMGIMTIAMINPTITKKTGPYEAMEGCLSLPGERKATRYKDIEVRYLDHNFKQQTQHFSGWFAQIIQHEVDHCDGILI</sequence>
<feature type="active site" evidence="2">
    <location>
        <position position="127"/>
    </location>
</feature>
<dbReference type="CDD" id="cd00487">
    <property type="entry name" value="Pep_deformylase"/>
    <property type="match status" value="1"/>
</dbReference>
<comment type="catalytic activity">
    <reaction evidence="2">
        <text>N-terminal N-formyl-L-methionyl-[peptide] + H2O = N-terminal L-methionyl-[peptide] + formate</text>
        <dbReference type="Rhea" id="RHEA:24420"/>
        <dbReference type="Rhea" id="RHEA-COMP:10639"/>
        <dbReference type="Rhea" id="RHEA-COMP:10640"/>
        <dbReference type="ChEBI" id="CHEBI:15377"/>
        <dbReference type="ChEBI" id="CHEBI:15740"/>
        <dbReference type="ChEBI" id="CHEBI:49298"/>
        <dbReference type="ChEBI" id="CHEBI:64731"/>
        <dbReference type="EC" id="3.5.1.88"/>
    </reaction>
</comment>
<dbReference type="Proteomes" id="UP000051859">
    <property type="component" value="Unassembled WGS sequence"/>
</dbReference>
<dbReference type="HAMAP" id="MF_00163">
    <property type="entry name" value="Pep_deformylase"/>
    <property type="match status" value="1"/>
</dbReference>
<name>A0A0R2KW82_9LACO</name>
<dbReference type="GO" id="GO:0046872">
    <property type="term" value="F:metal ion binding"/>
    <property type="evidence" value="ECO:0007669"/>
    <property type="project" value="UniProtKB-KW"/>
</dbReference>
<evidence type="ECO:0000256" key="2">
    <source>
        <dbReference type="HAMAP-Rule" id="MF_00163"/>
    </source>
</evidence>
<organism evidence="3 4">
    <name type="scientific">Pediococcus stilesii</name>
    <dbReference type="NCBI Taxonomy" id="331679"/>
    <lineage>
        <taxon>Bacteria</taxon>
        <taxon>Bacillati</taxon>
        <taxon>Bacillota</taxon>
        <taxon>Bacilli</taxon>
        <taxon>Lactobacillales</taxon>
        <taxon>Lactobacillaceae</taxon>
        <taxon>Pediococcus</taxon>
    </lineage>
</organism>
<dbReference type="InterPro" id="IPR036821">
    <property type="entry name" value="Peptide_deformylase_sf"/>
</dbReference>
<comment type="function">
    <text evidence="2">Removes the formyl group from the N-terminal Met of newly synthesized proteins. Requires at least a dipeptide for an efficient rate of reaction. N-terminal L-methionine is a prerequisite for activity but the enzyme has broad specificity at other positions.</text>
</comment>
<evidence type="ECO:0000313" key="3">
    <source>
        <dbReference type="EMBL" id="KRN93855.1"/>
    </source>
</evidence>